<accession>A0A6M2YSY4</accession>
<dbReference type="KEGG" id="vg:63911522"/>
<reference evidence="1 2" key="1">
    <citation type="journal article" date="2020" name="PLoS ONE">
        <title>Weirdo19ES is a novel singleton mycobacteriophage that selects for glycolipid deficient phage-resistant M. smegmatis mutants.</title>
        <authorList>
            <person name="Suarez C.A."/>
            <person name="Franceschelli J.J."/>
            <person name="Tasselli S.E."/>
            <person name="Morbidoni H.R."/>
        </authorList>
    </citation>
    <scope>NUCLEOTIDE SEQUENCE [LARGE SCALE GENOMIC DNA]</scope>
</reference>
<organism evidence="1 2">
    <name type="scientific">Mycobacterium phage Weirdo19</name>
    <dbReference type="NCBI Taxonomy" id="2601610"/>
    <lineage>
        <taxon>Viruses</taxon>
        <taxon>Duplodnaviria</taxon>
        <taxon>Heunggongvirae</taxon>
        <taxon>Uroviricota</taxon>
        <taxon>Caudoviricetes</taxon>
        <taxon>Rosariovirus</taxon>
        <taxon>Rosariovirus Weirdo19ES</taxon>
    </lineage>
</organism>
<name>A0A6M2YSY4_9CAUD</name>
<dbReference type="EMBL" id="MN103533">
    <property type="protein sequence ID" value="QEA10854.1"/>
    <property type="molecule type" value="Genomic_DNA"/>
</dbReference>
<evidence type="ECO:0000313" key="1">
    <source>
        <dbReference type="EMBL" id="QEA10854.1"/>
    </source>
</evidence>
<sequence length="112" mass="12209">MSMFDYRVSRELAATDPPFYALIMAAMRKADTQNAARLRAVFPEVWAEFEARYHAVGGVLPTDDPDAALDHQCTCGHDVDDHGDGVVHTGCCALTPAGMCECDAYLTASVRR</sequence>
<evidence type="ECO:0000313" key="2">
    <source>
        <dbReference type="Proteomes" id="UP000501191"/>
    </source>
</evidence>
<dbReference type="GeneID" id="63911522"/>
<dbReference type="RefSeq" id="YP_010050787.1">
    <property type="nucleotide sequence ID" value="NC_054433.1"/>
</dbReference>
<dbReference type="Proteomes" id="UP000501191">
    <property type="component" value="Segment"/>
</dbReference>
<proteinExistence type="predicted"/>
<protein>
    <submittedName>
        <fullName evidence="1">Uncharacterized protein</fullName>
    </submittedName>
</protein>
<keyword evidence="2" id="KW-1185">Reference proteome</keyword>